<dbReference type="GO" id="GO:0007165">
    <property type="term" value="P:signal transduction"/>
    <property type="evidence" value="ECO:0007669"/>
    <property type="project" value="TreeGrafter"/>
</dbReference>
<accession>A0A3S1BXZ2</accession>
<dbReference type="InterPro" id="IPR028082">
    <property type="entry name" value="Peripla_BP_I"/>
</dbReference>
<dbReference type="Proteomes" id="UP000271974">
    <property type="component" value="Unassembled WGS sequence"/>
</dbReference>
<dbReference type="PANTHER" id="PTHR44755:SF11">
    <property type="entry name" value="ATRIAL NATRIURETIC PEPTIDE RECEPTOR 3 ISOFORM X1"/>
    <property type="match status" value="1"/>
</dbReference>
<evidence type="ECO:0000313" key="8">
    <source>
        <dbReference type="Proteomes" id="UP000271974"/>
    </source>
</evidence>
<dbReference type="InterPro" id="IPR001828">
    <property type="entry name" value="ANF_lig-bd_rcpt"/>
</dbReference>
<evidence type="ECO:0000256" key="2">
    <source>
        <dbReference type="ARBA" id="ARBA00022692"/>
    </source>
</evidence>
<reference evidence="7 8" key="1">
    <citation type="submission" date="2019-01" db="EMBL/GenBank/DDBJ databases">
        <title>A draft genome assembly of the solar-powered sea slug Elysia chlorotica.</title>
        <authorList>
            <person name="Cai H."/>
            <person name="Li Q."/>
            <person name="Fang X."/>
            <person name="Li J."/>
            <person name="Curtis N.E."/>
            <person name="Altenburger A."/>
            <person name="Shibata T."/>
            <person name="Feng M."/>
            <person name="Maeda T."/>
            <person name="Schwartz J.A."/>
            <person name="Shigenobu S."/>
            <person name="Lundholm N."/>
            <person name="Nishiyama T."/>
            <person name="Yang H."/>
            <person name="Hasebe M."/>
            <person name="Li S."/>
            <person name="Pierce S.K."/>
            <person name="Wang J."/>
        </authorList>
    </citation>
    <scope>NUCLEOTIDE SEQUENCE [LARGE SCALE GENOMIC DNA]</scope>
    <source>
        <strain evidence="7">EC2010</strain>
        <tissue evidence="7">Whole organism of an adult</tissue>
    </source>
</reference>
<dbReference type="InterPro" id="IPR052612">
    <property type="entry name" value="ANP_Clearance_Receptor"/>
</dbReference>
<proteinExistence type="predicted"/>
<protein>
    <recommendedName>
        <fullName evidence="6">Receptor ligand binding region domain-containing protein</fullName>
    </recommendedName>
</protein>
<feature type="compositionally biased region" description="Low complexity" evidence="5">
    <location>
        <begin position="66"/>
        <end position="78"/>
    </location>
</feature>
<keyword evidence="4" id="KW-0472">Membrane</keyword>
<dbReference type="OrthoDB" id="10065302at2759"/>
<evidence type="ECO:0000313" key="7">
    <source>
        <dbReference type="EMBL" id="RUS77774.1"/>
    </source>
</evidence>
<evidence type="ECO:0000256" key="1">
    <source>
        <dbReference type="ARBA" id="ARBA00004370"/>
    </source>
</evidence>
<feature type="compositionally biased region" description="Low complexity" evidence="5">
    <location>
        <begin position="138"/>
        <end position="154"/>
    </location>
</feature>
<dbReference type="SUPFAM" id="SSF53822">
    <property type="entry name" value="Periplasmic binding protein-like I"/>
    <property type="match status" value="1"/>
</dbReference>
<comment type="subcellular location">
    <subcellularLocation>
        <location evidence="1">Membrane</location>
    </subcellularLocation>
</comment>
<feature type="region of interest" description="Disordered" evidence="5">
    <location>
        <begin position="1"/>
        <end position="20"/>
    </location>
</feature>
<gene>
    <name evidence="7" type="ORF">EGW08_014459</name>
</gene>
<dbReference type="AlphaFoldDB" id="A0A3S1BXZ2"/>
<organism evidence="7 8">
    <name type="scientific">Elysia chlorotica</name>
    <name type="common">Eastern emerald elysia</name>
    <name type="synonym">Sea slug</name>
    <dbReference type="NCBI Taxonomy" id="188477"/>
    <lineage>
        <taxon>Eukaryota</taxon>
        <taxon>Metazoa</taxon>
        <taxon>Spiralia</taxon>
        <taxon>Lophotrochozoa</taxon>
        <taxon>Mollusca</taxon>
        <taxon>Gastropoda</taxon>
        <taxon>Heterobranchia</taxon>
        <taxon>Euthyneura</taxon>
        <taxon>Panpulmonata</taxon>
        <taxon>Sacoglossa</taxon>
        <taxon>Placobranchoidea</taxon>
        <taxon>Plakobranchidae</taxon>
        <taxon>Elysia</taxon>
    </lineage>
</organism>
<name>A0A3S1BXZ2_ELYCH</name>
<evidence type="ECO:0000256" key="3">
    <source>
        <dbReference type="ARBA" id="ARBA00022989"/>
    </source>
</evidence>
<dbReference type="Gene3D" id="3.40.50.2300">
    <property type="match status" value="1"/>
</dbReference>
<dbReference type="EMBL" id="RQTK01000553">
    <property type="protein sequence ID" value="RUS77774.1"/>
    <property type="molecule type" value="Genomic_DNA"/>
</dbReference>
<evidence type="ECO:0000259" key="6">
    <source>
        <dbReference type="Pfam" id="PF01094"/>
    </source>
</evidence>
<evidence type="ECO:0000256" key="4">
    <source>
        <dbReference type="ARBA" id="ARBA00023136"/>
    </source>
</evidence>
<keyword evidence="8" id="KW-1185">Reference proteome</keyword>
<dbReference type="GO" id="GO:0017046">
    <property type="term" value="F:peptide hormone binding"/>
    <property type="evidence" value="ECO:0007669"/>
    <property type="project" value="TreeGrafter"/>
</dbReference>
<dbReference type="PANTHER" id="PTHR44755">
    <property type="entry name" value="NATRIURETIC PEPTIDE RECEPTOR 3-RELATED"/>
    <property type="match status" value="1"/>
</dbReference>
<keyword evidence="2" id="KW-0812">Transmembrane</keyword>
<feature type="region of interest" description="Disordered" evidence="5">
    <location>
        <begin position="57"/>
        <end position="78"/>
    </location>
</feature>
<keyword evidence="3" id="KW-1133">Transmembrane helix</keyword>
<dbReference type="GO" id="GO:0016020">
    <property type="term" value="C:membrane"/>
    <property type="evidence" value="ECO:0007669"/>
    <property type="project" value="UniProtKB-SubCell"/>
</dbReference>
<dbReference type="Pfam" id="PF01094">
    <property type="entry name" value="ANF_receptor"/>
    <property type="match status" value="1"/>
</dbReference>
<feature type="region of interest" description="Disordered" evidence="5">
    <location>
        <begin position="138"/>
        <end position="161"/>
    </location>
</feature>
<feature type="domain" description="Receptor ligand binding region" evidence="6">
    <location>
        <begin position="226"/>
        <end position="353"/>
    </location>
</feature>
<sequence>MDMVRGVSRSNPSADGKDRSILRNSLDTLKDFAPNSENPISVPFRTALIELYSTREKRDVGRKTNTKTSTKSTLETSATTAKTTTNIVAQAATTSTLLAISTRTTCASVIPTSPLKTATSSDSLVEIASTKLKEIQPDISTTPSIPPTATTSISEPQSNPGPLHYISRRSADDALGRIHALSSSNKTTQPAPPLSTLSTTPTPSFRLVLLLPKSNDYEFNSNIISVAVEIALDYLNASSKTSGFRLLLEYGDSQCSEIMGPIRAFEYFCQGLVDAFLGPVCDFSVAPVARYSAYWKIPVITAGALSHDFQKFKLTQYRTLTRVGPSTVGVATLLTRAIRRQGWKRLLIVYDPHAVINTIPSLCYLTASAVASQAKEMRLEPTSAFLDQPDKVLRMDVGLDRAGE</sequence>
<comment type="caution">
    <text evidence="7">The sequence shown here is derived from an EMBL/GenBank/DDBJ whole genome shotgun (WGS) entry which is preliminary data.</text>
</comment>
<evidence type="ECO:0000256" key="5">
    <source>
        <dbReference type="SAM" id="MobiDB-lite"/>
    </source>
</evidence>
<dbReference type="GO" id="GO:0038023">
    <property type="term" value="F:signaling receptor activity"/>
    <property type="evidence" value="ECO:0007669"/>
    <property type="project" value="TreeGrafter"/>
</dbReference>
<dbReference type="STRING" id="188477.A0A3S1BXZ2"/>